<keyword evidence="2 10" id="KW-0444">Lipid biosynthesis</keyword>
<evidence type="ECO:0000256" key="5">
    <source>
        <dbReference type="ARBA" id="ARBA00022989"/>
    </source>
</evidence>
<dbReference type="NCBIfam" id="TIGR00023">
    <property type="entry name" value="glycerol-3-phosphate 1-O-acyltransferase PlsY"/>
    <property type="match status" value="1"/>
</dbReference>
<keyword evidence="4 10" id="KW-0812">Transmembrane</keyword>
<name>A0A063YI76_9BACT</name>
<keyword evidence="7 10" id="KW-0472">Membrane</keyword>
<comment type="similarity">
    <text evidence="10">Belongs to the PlsY family.</text>
</comment>
<keyword evidence="8 10" id="KW-0594">Phospholipid biosynthesis</keyword>
<comment type="pathway">
    <text evidence="10">Lipid metabolism; phospholipid metabolism.</text>
</comment>
<evidence type="ECO:0000256" key="9">
    <source>
        <dbReference type="ARBA" id="ARBA00023264"/>
    </source>
</evidence>
<keyword evidence="5 10" id="KW-1133">Transmembrane helix</keyword>
<dbReference type="PANTHER" id="PTHR30309">
    <property type="entry name" value="INNER MEMBRANE PROTEIN YGIH"/>
    <property type="match status" value="1"/>
</dbReference>
<reference evidence="11 12" key="1">
    <citation type="submission" date="2019-03" db="EMBL/GenBank/DDBJ databases">
        <title>Genomic Encyclopedia of Archaeal and Bacterial Type Strains, Phase II (KMG-II): from individual species to whole genera.</title>
        <authorList>
            <person name="Goeker M."/>
        </authorList>
    </citation>
    <scope>NUCLEOTIDE SEQUENCE [LARGE SCALE GENOMIC DNA]</scope>
    <source>
        <strain evidence="11 12">ATCC 25591</strain>
    </source>
</reference>
<keyword evidence="3 10" id="KW-0808">Transferase</keyword>
<dbReference type="HAMAP" id="MF_01043">
    <property type="entry name" value="PlsY"/>
    <property type="match status" value="1"/>
</dbReference>
<dbReference type="GO" id="GO:0008654">
    <property type="term" value="P:phospholipid biosynthetic process"/>
    <property type="evidence" value="ECO:0007669"/>
    <property type="project" value="UniProtKB-UniRule"/>
</dbReference>
<feature type="transmembrane region" description="Helical" evidence="10">
    <location>
        <begin position="189"/>
        <end position="208"/>
    </location>
</feature>
<protein>
    <recommendedName>
        <fullName evidence="10">Glycerol-3-phosphate acyltransferase</fullName>
    </recommendedName>
    <alternativeName>
        <fullName evidence="10">Acyl-PO4 G3P acyltransferase</fullName>
    </alternativeName>
    <alternativeName>
        <fullName evidence="10">Acyl-phosphate--glycerol-3-phosphate acyltransferase</fullName>
    </alternativeName>
    <alternativeName>
        <fullName evidence="10">G3P acyltransferase</fullName>
        <shortName evidence="10">GPAT</shortName>
        <ecNumber evidence="10">2.3.1.275</ecNumber>
    </alternativeName>
    <alternativeName>
        <fullName evidence="10">Lysophosphatidic acid synthase</fullName>
        <shortName evidence="10">LPA synthase</shortName>
    </alternativeName>
</protein>
<dbReference type="EC" id="2.3.1.275" evidence="10"/>
<feature type="transmembrane region" description="Helical" evidence="10">
    <location>
        <begin position="95"/>
        <end position="115"/>
    </location>
</feature>
<dbReference type="Pfam" id="PF02660">
    <property type="entry name" value="G3P_acyltransf"/>
    <property type="match status" value="1"/>
</dbReference>
<feature type="transmembrane region" description="Helical" evidence="10">
    <location>
        <begin position="157"/>
        <end position="177"/>
    </location>
</feature>
<keyword evidence="6 10" id="KW-0443">Lipid metabolism</keyword>
<organism evidence="11 12">
    <name type="scientific">Metamycoplasma hyosynoviae</name>
    <dbReference type="NCBI Taxonomy" id="29559"/>
    <lineage>
        <taxon>Bacteria</taxon>
        <taxon>Bacillati</taxon>
        <taxon>Mycoplasmatota</taxon>
        <taxon>Mycoplasmoidales</taxon>
        <taxon>Metamycoplasmataceae</taxon>
        <taxon>Metamycoplasma</taxon>
    </lineage>
</organism>
<dbReference type="OrthoDB" id="9777124at2"/>
<evidence type="ECO:0000256" key="1">
    <source>
        <dbReference type="ARBA" id="ARBA00022475"/>
    </source>
</evidence>
<gene>
    <name evidence="10" type="primary">plsY</name>
    <name evidence="11" type="ORF">JN03_0222</name>
</gene>
<feature type="transmembrane region" description="Helical" evidence="10">
    <location>
        <begin position="6"/>
        <end position="30"/>
    </location>
</feature>
<evidence type="ECO:0000256" key="8">
    <source>
        <dbReference type="ARBA" id="ARBA00023209"/>
    </source>
</evidence>
<keyword evidence="9 10" id="KW-1208">Phospholipid metabolism</keyword>
<proteinExistence type="inferred from homology"/>
<evidence type="ECO:0000256" key="7">
    <source>
        <dbReference type="ARBA" id="ARBA00023136"/>
    </source>
</evidence>
<dbReference type="Proteomes" id="UP000294882">
    <property type="component" value="Unassembled WGS sequence"/>
</dbReference>
<evidence type="ECO:0000256" key="10">
    <source>
        <dbReference type="HAMAP-Rule" id="MF_01043"/>
    </source>
</evidence>
<keyword evidence="11" id="KW-0012">Acyltransferase</keyword>
<keyword evidence="1 10" id="KW-1003">Cell membrane</keyword>
<evidence type="ECO:0000313" key="11">
    <source>
        <dbReference type="EMBL" id="TDU98198.1"/>
    </source>
</evidence>
<dbReference type="GO" id="GO:0005886">
    <property type="term" value="C:plasma membrane"/>
    <property type="evidence" value="ECO:0007669"/>
    <property type="project" value="UniProtKB-SubCell"/>
</dbReference>
<comment type="function">
    <text evidence="10">Catalyzes the transfer of an acyl group from acyl-phosphate (acyl-PO(4)) to glycerol-3-phosphate (G3P) to form lysophosphatidic acid (LPA). This enzyme utilizes acyl-phosphate as fatty acyl donor, but not acyl-CoA or acyl-ACP.</text>
</comment>
<dbReference type="AlphaFoldDB" id="A0A063YI76"/>
<dbReference type="UniPathway" id="UPA00085"/>
<accession>A0A063YI76</accession>
<evidence type="ECO:0000256" key="3">
    <source>
        <dbReference type="ARBA" id="ARBA00022679"/>
    </source>
</evidence>
<evidence type="ECO:0000256" key="6">
    <source>
        <dbReference type="ARBA" id="ARBA00023098"/>
    </source>
</evidence>
<comment type="catalytic activity">
    <reaction evidence="10">
        <text>an acyl phosphate + sn-glycerol 3-phosphate = a 1-acyl-sn-glycero-3-phosphate + phosphate</text>
        <dbReference type="Rhea" id="RHEA:34075"/>
        <dbReference type="ChEBI" id="CHEBI:43474"/>
        <dbReference type="ChEBI" id="CHEBI:57597"/>
        <dbReference type="ChEBI" id="CHEBI:57970"/>
        <dbReference type="ChEBI" id="CHEBI:59918"/>
        <dbReference type="EC" id="2.3.1.275"/>
    </reaction>
</comment>
<dbReference type="GO" id="GO:0043772">
    <property type="term" value="F:acyl-phosphate glycerol-3-phosphate acyltransferase activity"/>
    <property type="evidence" value="ECO:0007669"/>
    <property type="project" value="UniProtKB-UniRule"/>
</dbReference>
<evidence type="ECO:0000256" key="2">
    <source>
        <dbReference type="ARBA" id="ARBA00022516"/>
    </source>
</evidence>
<dbReference type="EMBL" id="SOCH01000002">
    <property type="protein sequence ID" value="TDU98198.1"/>
    <property type="molecule type" value="Genomic_DNA"/>
</dbReference>
<sequence length="245" mass="27906">MKFNFSYIWINLIIFLCAYLIGSINLSIILSKYKNKDDIRTKGSGNPGSTNAFRNFGAKFGIIVFLFDFLKSYISIIIVFLFKQFLTIYDSNFNYILPLIAGLGVMLGHIFPIYFKFKGGKGVASFFGILLAFDFVLFLIGVILFFTILLIGKMVSLSSVISTNLASFISFIPFFYFWPLGFIHLNTPFYVDSVMLVIGSATIMLTHIPNYFKISDGHENKVNLIKYFKNKKNKEIVASNHEEIN</sequence>
<evidence type="ECO:0000256" key="4">
    <source>
        <dbReference type="ARBA" id="ARBA00022692"/>
    </source>
</evidence>
<dbReference type="SMART" id="SM01207">
    <property type="entry name" value="G3P_acyltransf"/>
    <property type="match status" value="1"/>
</dbReference>
<evidence type="ECO:0000313" key="12">
    <source>
        <dbReference type="Proteomes" id="UP000294882"/>
    </source>
</evidence>
<comment type="subunit">
    <text evidence="10">Probably interacts with PlsX.</text>
</comment>
<dbReference type="PANTHER" id="PTHR30309:SF0">
    <property type="entry name" value="GLYCEROL-3-PHOSPHATE ACYLTRANSFERASE-RELATED"/>
    <property type="match status" value="1"/>
</dbReference>
<dbReference type="RefSeq" id="WP_036443974.1">
    <property type="nucleotide sequence ID" value="NZ_JFKK01000043.1"/>
</dbReference>
<feature type="transmembrane region" description="Helical" evidence="10">
    <location>
        <begin position="127"/>
        <end position="151"/>
    </location>
</feature>
<feature type="transmembrane region" description="Helical" evidence="10">
    <location>
        <begin position="60"/>
        <end position="83"/>
    </location>
</feature>
<comment type="caution">
    <text evidence="11">The sequence shown here is derived from an EMBL/GenBank/DDBJ whole genome shotgun (WGS) entry which is preliminary data.</text>
</comment>
<dbReference type="InterPro" id="IPR003811">
    <property type="entry name" value="G3P_acylTferase_PlsY"/>
</dbReference>
<comment type="subcellular location">
    <subcellularLocation>
        <location evidence="10">Cell membrane</location>
        <topology evidence="10">Multi-pass membrane protein</topology>
    </subcellularLocation>
</comment>